<evidence type="ECO:0000313" key="2">
    <source>
        <dbReference type="Proteomes" id="UP001139981"/>
    </source>
</evidence>
<sequence length="2024" mass="221299">MSSNASASNSDDDDGMDVDVDVDVDVGLATAALPNNNGDVASLLHWNPSFLKSGSAKPSRPRPVVTHVDTGNVAEDVPLLANPACDEELMAILAATEPHYYPLRKRSEKNMHPYTKLVWTDPNALRAPNGKRPDLSILEEPRSSSGNPRNTSLVDPDNSEDEEYVPGLPEETANDTQLIDPAVEGLDEAEGGSTLPLLEHRQGFTYRHMAARRRQQQRRPPRKRPRGDKQTVDSAGPSTQHRKSDNRHSNHFPSVSAVLGLCHSDAGDSSDASADDASDPFGVPAFGDIHTKSMTASTSAHGMRASSSGDLAHTVTESPILERHGRVVGVSEPSSDGDDAAAESSTNSVSGLKRQRRLLSRGRYNRVDTENQAQSGLESEAEAEALPTSRARKLSKLSRNQIRGILPFSFMRDLSRDKSQAIQEEVDRWKYSGSRGTPKRRILPSSPSGDDSPIEQAPFDLGQDDTRAANDVSEMFSDLAIPSPRLDREPLATRCPLFAFNFIDIYEWQYPPLAPEGSVDRAPDFLRVAAREARRQGIRAKSVPDDPAKKSIYICPRSVAESEDEDVAQSILLSWNLGMIDLRRVYFSAEYGSSDSELDEYPVLADSFGEDWPVHTDMPFADAPGLQPELIVLSDDGSEAAEDNTVSIMSLGRSRSGSGHKSRPRQAAASRAKGQRNLFGGRSTGLVRSRKPSKRGSVYSHRQNARALPTAHKLTSVMNEFAALDSDSNCESDDDARRRGTVNQHLLALDKSRINEARQQRFASQFQRLPTLTKGHSSRHHSHGNPSRSSRGQTRRLSLHSTDQQPQSPARAEFLFDDDQARAVGQRQPVAAKKQQTTLLPSKLAPHQMSAAVATANRPAGSKLDSVVSRIGMLQPKLVSNSRRMPAQRRSHQSRKSAPVRNAQPVSVPTRVQLHNDAYSRIRSNATSGWAERRIHDADDLPEDSALNPNLTNMVAESQGTLFSLTSGARFDNDIWISQGGICLVQQMLFRAYRLGVSCQDSASEKQQLHVVDDGLNDAYQYLDILRIDTSATPAEFIQAYSTLFILWCEVLGGRSEPQANDSANDTTVSSVFQWIEYSQHYIISKAGSKADLSLLAQKLTACARDSLLRLNQLASGSKLNVGLTAVMALSFSVSALQLSLVFGGYLLMRGNLGPRAVGEEDELDAQWSTDRFKTEIDSCLKVTVRLLMLDETAHRHKMRRLGPIEQIWAALLHLFPSRATRVASSAASPDGWSAMDVVPVADVWSVVLQACTSNANNSDRQLAASLWSAVVYLLPLTQLNTEGIAGPHPNRNSHKALLQLVEVATEKQLFGAERGIGDGSSVRLRPSGELAIRQTFFRIHGIVVDEGIGVGPGSPLYMTLYRYLESRRFCSLSIEPPPSLPRFFTRYSGTVDRVSGAADTCTMLWLKALDKSLSEWIVQLKALPAASKEHRRTLRDVRSTVSKLLPTRILTFDGSAASMHLSTLANYYSVFIFFLHAIPSDVVRSARLYSQLQSMLRFKESSSLTARRVYFEAWSAAATIIALNLKGWLEKCGNSATRIVEMLVASDTAATPADVKDYYGALMMAVGGWGESLAIVVSEGSASSQRPIGGDMAPATAMWGLADSALMYLMRVLTSPLVAEHTPTVLLLVLAALKSPSVLRLATSSEAMALPAVYVPLLKRLLAVLGTWQRAVTANVQLNTEARATGSTANEAAIDDVGEDSQMDFAMFDSIDFSAIAAEAAELERRAPFAAIDAAILQVVHEQYIPGLRQHVVQHFSSLSSRANIGQSEQRSHMCALELTVRMLVHMVSACVDAGLRTWESFLDEYGRDNLYLIPDPHGRRLVLAQFAVATINTVRAKGQSVEGLGGLFKDVWFASVCDLRLIAYVEQLAALLSWADEKAGEVDSSSRSLAVFAGVLPVLRQRQLVDQGLGTLNDSVLDGDMATDTLRDWHQNAAPLSVSLVGRVLKNIAAAAKAGETTSMHKQVFASWVARLLGTQQEVQAESRRRMHGVSDTRKLVDTMAERVANLVRKNCAELGLPLLQK</sequence>
<proteinExistence type="predicted"/>
<evidence type="ECO:0000313" key="1">
    <source>
        <dbReference type="EMBL" id="KAJ2897912.1"/>
    </source>
</evidence>
<reference evidence="1" key="1">
    <citation type="submission" date="2022-07" db="EMBL/GenBank/DDBJ databases">
        <title>Phylogenomic reconstructions and comparative analyses of Kickxellomycotina fungi.</title>
        <authorList>
            <person name="Reynolds N.K."/>
            <person name="Stajich J.E."/>
            <person name="Barry K."/>
            <person name="Grigoriev I.V."/>
            <person name="Crous P."/>
            <person name="Smith M.E."/>
        </authorList>
    </citation>
    <scope>NUCLEOTIDE SEQUENCE</scope>
    <source>
        <strain evidence="1">CBS 190363</strain>
    </source>
</reference>
<dbReference type="EMBL" id="JANBVB010000087">
    <property type="protein sequence ID" value="KAJ2897912.1"/>
    <property type="molecule type" value="Genomic_DNA"/>
</dbReference>
<keyword evidence="2" id="KW-1185">Reference proteome</keyword>
<dbReference type="Proteomes" id="UP001139981">
    <property type="component" value="Unassembled WGS sequence"/>
</dbReference>
<organism evidence="1 2">
    <name type="scientific">Coemansia aciculifera</name>
    <dbReference type="NCBI Taxonomy" id="417176"/>
    <lineage>
        <taxon>Eukaryota</taxon>
        <taxon>Fungi</taxon>
        <taxon>Fungi incertae sedis</taxon>
        <taxon>Zoopagomycota</taxon>
        <taxon>Kickxellomycotina</taxon>
        <taxon>Kickxellomycetes</taxon>
        <taxon>Kickxellales</taxon>
        <taxon>Kickxellaceae</taxon>
        <taxon>Coemansia</taxon>
    </lineage>
</organism>
<accession>A0ACC1M7W6</accession>
<gene>
    <name evidence="1" type="ORF">IWW38_001565</name>
</gene>
<protein>
    <submittedName>
        <fullName evidence="1">Uncharacterized protein</fullName>
    </submittedName>
</protein>
<name>A0ACC1M7W6_9FUNG</name>
<comment type="caution">
    <text evidence="1">The sequence shown here is derived from an EMBL/GenBank/DDBJ whole genome shotgun (WGS) entry which is preliminary data.</text>
</comment>